<keyword evidence="10" id="KW-0275">Fatty acid biosynthesis</keyword>
<keyword evidence="5" id="KW-0276">Fatty acid metabolism</keyword>
<dbReference type="InterPro" id="IPR002347">
    <property type="entry name" value="SDR_fam"/>
</dbReference>
<keyword evidence="7" id="KW-0560">Oxidoreductase</keyword>
<comment type="subcellular location">
    <subcellularLocation>
        <location evidence="1">Peroxisome</location>
    </subcellularLocation>
</comment>
<evidence type="ECO:0000256" key="18">
    <source>
        <dbReference type="ARBA" id="ARBA00049251"/>
    </source>
</evidence>
<evidence type="ECO:0000256" key="13">
    <source>
        <dbReference type="ARBA" id="ARBA00038849"/>
    </source>
</evidence>
<evidence type="ECO:0000256" key="6">
    <source>
        <dbReference type="ARBA" id="ARBA00022857"/>
    </source>
</evidence>
<evidence type="ECO:0000256" key="16">
    <source>
        <dbReference type="ARBA" id="ARBA00048686"/>
    </source>
</evidence>
<evidence type="ECO:0000256" key="20">
    <source>
        <dbReference type="ARBA" id="ARBA00049559"/>
    </source>
</evidence>
<dbReference type="SUPFAM" id="SSF51735">
    <property type="entry name" value="NAD(P)-binding Rossmann-fold domains"/>
    <property type="match status" value="1"/>
</dbReference>
<evidence type="ECO:0000256" key="9">
    <source>
        <dbReference type="ARBA" id="ARBA00023140"/>
    </source>
</evidence>
<evidence type="ECO:0000256" key="1">
    <source>
        <dbReference type="ARBA" id="ARBA00004275"/>
    </source>
</evidence>
<comment type="catalytic activity">
    <reaction evidence="19">
        <text>(2E)-decenoyl-CoA + NADPH + H(+) = decanoyl-CoA + NADP(+)</text>
        <dbReference type="Rhea" id="RHEA:44960"/>
        <dbReference type="ChEBI" id="CHEBI:15378"/>
        <dbReference type="ChEBI" id="CHEBI:57783"/>
        <dbReference type="ChEBI" id="CHEBI:58349"/>
        <dbReference type="ChEBI" id="CHEBI:61406"/>
        <dbReference type="ChEBI" id="CHEBI:61430"/>
    </reaction>
    <physiologicalReaction direction="left-to-right" evidence="19">
        <dbReference type="Rhea" id="RHEA:44961"/>
    </physiologicalReaction>
</comment>
<evidence type="ECO:0000256" key="5">
    <source>
        <dbReference type="ARBA" id="ARBA00022832"/>
    </source>
</evidence>
<evidence type="ECO:0000256" key="11">
    <source>
        <dbReference type="ARBA" id="ARBA00037124"/>
    </source>
</evidence>
<keyword evidence="9" id="KW-0576">Peroxisome</keyword>
<dbReference type="InterPro" id="IPR036291">
    <property type="entry name" value="NAD(P)-bd_dom_sf"/>
</dbReference>
<comment type="subunit">
    <text evidence="12">Interacts with PEX5, probably required to target it into peroxisomes.</text>
</comment>
<comment type="function">
    <text evidence="11">Participates in chain elongation of fatty acids. Catalyzes the reduction of trans-2-enoyl-CoAs of varying chain lengths from 6:1 to 16:1, having maximum activity with 10:1 CoA. Has no 2,4-dienoyl-CoA reductase activity.</text>
</comment>
<dbReference type="PRINTS" id="PR00081">
    <property type="entry name" value="GDHRDH"/>
</dbReference>
<dbReference type="EC" id="1.3.1.38" evidence="13"/>
<evidence type="ECO:0000256" key="3">
    <source>
        <dbReference type="ARBA" id="ARBA00022516"/>
    </source>
</evidence>
<dbReference type="Pfam" id="PF13561">
    <property type="entry name" value="adh_short_C2"/>
    <property type="match status" value="1"/>
</dbReference>
<sequence length="88" mass="9200">MSTAISREEGHNGIRSNCVAVGQIALVSEQQQQEIDSSDGVADQFLQLVPLGRSGAPDELFDTVVFLASENAGYISGQSLPVDGGYSA</sequence>
<dbReference type="GO" id="GO:0005777">
    <property type="term" value="C:peroxisome"/>
    <property type="evidence" value="ECO:0007669"/>
    <property type="project" value="UniProtKB-SubCell"/>
</dbReference>
<name>A0A381RS60_9ZZZZ</name>
<evidence type="ECO:0000313" key="21">
    <source>
        <dbReference type="EMBL" id="SUZ93818.1"/>
    </source>
</evidence>
<evidence type="ECO:0000256" key="10">
    <source>
        <dbReference type="ARBA" id="ARBA00023160"/>
    </source>
</evidence>
<comment type="catalytic activity">
    <reaction evidence="18">
        <text>a (2E)-enoyl-CoA + NADPH + H(+) = a 2,3-saturated acyl-CoA + NADP(+)</text>
        <dbReference type="Rhea" id="RHEA:33763"/>
        <dbReference type="ChEBI" id="CHEBI:15378"/>
        <dbReference type="ChEBI" id="CHEBI:57783"/>
        <dbReference type="ChEBI" id="CHEBI:58349"/>
        <dbReference type="ChEBI" id="CHEBI:58856"/>
        <dbReference type="ChEBI" id="CHEBI:65111"/>
        <dbReference type="EC" id="1.3.1.38"/>
    </reaction>
    <physiologicalReaction direction="left-to-right" evidence="18">
        <dbReference type="Rhea" id="RHEA:33764"/>
    </physiologicalReaction>
</comment>
<evidence type="ECO:0000256" key="4">
    <source>
        <dbReference type="ARBA" id="ARBA00022553"/>
    </source>
</evidence>
<comment type="catalytic activity">
    <reaction evidence="17">
        <text>(2E)-hexenoyl-CoA + NADPH + H(+) = hexanoyl-CoA + NADP(+)</text>
        <dbReference type="Rhea" id="RHEA:44956"/>
        <dbReference type="ChEBI" id="CHEBI:15378"/>
        <dbReference type="ChEBI" id="CHEBI:57783"/>
        <dbReference type="ChEBI" id="CHEBI:58349"/>
        <dbReference type="ChEBI" id="CHEBI:62077"/>
        <dbReference type="ChEBI" id="CHEBI:62620"/>
    </reaction>
    <physiologicalReaction direction="left-to-right" evidence="17">
        <dbReference type="Rhea" id="RHEA:44957"/>
    </physiologicalReaction>
</comment>
<gene>
    <name evidence="21" type="ORF">METZ01_LOCUS46672</name>
</gene>
<dbReference type="EMBL" id="UINC01002179">
    <property type="protein sequence ID" value="SUZ93818.1"/>
    <property type="molecule type" value="Genomic_DNA"/>
</dbReference>
<evidence type="ECO:0000256" key="19">
    <source>
        <dbReference type="ARBA" id="ARBA00049386"/>
    </source>
</evidence>
<comment type="catalytic activity">
    <reaction evidence="15">
        <text>(2E)-dodecenoyl-CoA + NADPH + H(+) = dodecanoyl-CoA + NADP(+)</text>
        <dbReference type="Rhea" id="RHEA:44964"/>
        <dbReference type="ChEBI" id="CHEBI:15378"/>
        <dbReference type="ChEBI" id="CHEBI:57330"/>
        <dbReference type="ChEBI" id="CHEBI:57375"/>
        <dbReference type="ChEBI" id="CHEBI:57783"/>
        <dbReference type="ChEBI" id="CHEBI:58349"/>
    </reaction>
    <physiologicalReaction direction="left-to-right" evidence="15">
        <dbReference type="Rhea" id="RHEA:44965"/>
    </physiologicalReaction>
</comment>
<comment type="catalytic activity">
    <reaction evidence="16">
        <text>(2E)-tetradecenoyl-CoA + NADPH + H(+) = tetradecanoyl-CoA + NADP(+)</text>
        <dbReference type="Rhea" id="RHEA:44968"/>
        <dbReference type="ChEBI" id="CHEBI:15378"/>
        <dbReference type="ChEBI" id="CHEBI:57385"/>
        <dbReference type="ChEBI" id="CHEBI:57783"/>
        <dbReference type="ChEBI" id="CHEBI:58349"/>
        <dbReference type="ChEBI" id="CHEBI:61405"/>
    </reaction>
    <physiologicalReaction direction="left-to-right" evidence="16">
        <dbReference type="Rhea" id="RHEA:44969"/>
    </physiologicalReaction>
</comment>
<dbReference type="GO" id="GO:0006633">
    <property type="term" value="P:fatty acid biosynthetic process"/>
    <property type="evidence" value="ECO:0007669"/>
    <property type="project" value="UniProtKB-KW"/>
</dbReference>
<dbReference type="GO" id="GO:0019166">
    <property type="term" value="F:trans-2-enoyl-CoA reductase (NADPH) activity"/>
    <property type="evidence" value="ECO:0007669"/>
    <property type="project" value="UniProtKB-EC"/>
</dbReference>
<keyword evidence="8" id="KW-0443">Lipid metabolism</keyword>
<reference evidence="21" key="1">
    <citation type="submission" date="2018-05" db="EMBL/GenBank/DDBJ databases">
        <authorList>
            <person name="Lanie J.A."/>
            <person name="Ng W.-L."/>
            <person name="Kazmierczak K.M."/>
            <person name="Andrzejewski T.M."/>
            <person name="Davidsen T.M."/>
            <person name="Wayne K.J."/>
            <person name="Tettelin H."/>
            <person name="Glass J.I."/>
            <person name="Rusch D."/>
            <person name="Podicherti R."/>
            <person name="Tsui H.-C.T."/>
            <person name="Winkler M.E."/>
        </authorList>
    </citation>
    <scope>NUCLEOTIDE SEQUENCE</scope>
</reference>
<dbReference type="InterPro" id="IPR052388">
    <property type="entry name" value="Peroxisomal_t2-enoyl-CoA_red"/>
</dbReference>
<dbReference type="Gene3D" id="3.40.50.720">
    <property type="entry name" value="NAD(P)-binding Rossmann-like Domain"/>
    <property type="match status" value="1"/>
</dbReference>
<evidence type="ECO:0000256" key="12">
    <source>
        <dbReference type="ARBA" id="ARBA00038622"/>
    </source>
</evidence>
<evidence type="ECO:0000256" key="2">
    <source>
        <dbReference type="ARBA" id="ARBA00005189"/>
    </source>
</evidence>
<comment type="catalytic activity">
    <reaction evidence="20">
        <text>(2E)-octenoyl-CoA + NADPH + H(+) = octanoyl-CoA + NADP(+)</text>
        <dbReference type="Rhea" id="RHEA:44952"/>
        <dbReference type="ChEBI" id="CHEBI:15378"/>
        <dbReference type="ChEBI" id="CHEBI:57386"/>
        <dbReference type="ChEBI" id="CHEBI:57783"/>
        <dbReference type="ChEBI" id="CHEBI:58349"/>
        <dbReference type="ChEBI" id="CHEBI:62242"/>
    </reaction>
    <physiologicalReaction direction="left-to-right" evidence="20">
        <dbReference type="Rhea" id="RHEA:44953"/>
    </physiologicalReaction>
</comment>
<proteinExistence type="predicted"/>
<evidence type="ECO:0000256" key="8">
    <source>
        <dbReference type="ARBA" id="ARBA00023098"/>
    </source>
</evidence>
<evidence type="ECO:0000256" key="17">
    <source>
        <dbReference type="ARBA" id="ARBA00049108"/>
    </source>
</evidence>
<organism evidence="21">
    <name type="scientific">marine metagenome</name>
    <dbReference type="NCBI Taxonomy" id="408172"/>
    <lineage>
        <taxon>unclassified sequences</taxon>
        <taxon>metagenomes</taxon>
        <taxon>ecological metagenomes</taxon>
    </lineage>
</organism>
<dbReference type="PANTHER" id="PTHR24317:SF7">
    <property type="entry name" value="PEROXISOMAL TRANS-2-ENOYL-COA REDUCTASE"/>
    <property type="match status" value="1"/>
</dbReference>
<dbReference type="AlphaFoldDB" id="A0A381RS60"/>
<evidence type="ECO:0000256" key="15">
    <source>
        <dbReference type="ARBA" id="ARBA00047570"/>
    </source>
</evidence>
<dbReference type="PANTHER" id="PTHR24317">
    <property type="entry name" value="PEROXISOMAL TRANS-2-ENOYL-COA REDUCTASE"/>
    <property type="match status" value="1"/>
</dbReference>
<keyword evidence="6" id="KW-0521">NADP</keyword>
<accession>A0A381RS60</accession>
<protein>
    <recommendedName>
        <fullName evidence="14">Peroxisomal trans-2-enoyl-CoA reductase</fullName>
        <ecNumber evidence="13">1.3.1.38</ecNumber>
    </recommendedName>
</protein>
<comment type="pathway">
    <text evidence="2">Lipid metabolism.</text>
</comment>
<evidence type="ECO:0000256" key="14">
    <source>
        <dbReference type="ARBA" id="ARBA00041063"/>
    </source>
</evidence>
<evidence type="ECO:0000256" key="7">
    <source>
        <dbReference type="ARBA" id="ARBA00023002"/>
    </source>
</evidence>
<keyword evidence="4" id="KW-0597">Phosphoprotein</keyword>
<keyword evidence="3" id="KW-0444">Lipid biosynthesis</keyword>